<dbReference type="STRING" id="3871.A0A4P1QSW6"/>
<name>A0A4P1QSW6_LUPAN</name>
<gene>
    <name evidence="3" type="ORF">TanjilG_00022</name>
</gene>
<sequence>MIASRHVLRFVTIFQYLLRLYSIYPLSSEIVKVNGVMMEKAWAGAAYNLTLYMLASHVLGSSWYLLSIERQDECWKKACTLQFPYYRYHYLDCHSIGDPDRYAGSDQAISQVYVIRTMISFSFAFLLML</sequence>
<proteinExistence type="predicted"/>
<protein>
    <submittedName>
        <fullName evidence="3">Uncharacterized protein</fullName>
    </submittedName>
</protein>
<evidence type="ECO:0000313" key="3">
    <source>
        <dbReference type="EMBL" id="OIV94273.1"/>
    </source>
</evidence>
<evidence type="ECO:0000313" key="4">
    <source>
        <dbReference type="Proteomes" id="UP000188354"/>
    </source>
</evidence>
<organism evidence="3 4">
    <name type="scientific">Lupinus angustifolius</name>
    <name type="common">Narrow-leaved blue lupine</name>
    <dbReference type="NCBI Taxonomy" id="3871"/>
    <lineage>
        <taxon>Eukaryota</taxon>
        <taxon>Viridiplantae</taxon>
        <taxon>Streptophyta</taxon>
        <taxon>Embryophyta</taxon>
        <taxon>Tracheophyta</taxon>
        <taxon>Spermatophyta</taxon>
        <taxon>Magnoliopsida</taxon>
        <taxon>eudicotyledons</taxon>
        <taxon>Gunneridae</taxon>
        <taxon>Pentapetalae</taxon>
        <taxon>rosids</taxon>
        <taxon>fabids</taxon>
        <taxon>Fabales</taxon>
        <taxon>Fabaceae</taxon>
        <taxon>Papilionoideae</taxon>
        <taxon>50 kb inversion clade</taxon>
        <taxon>genistoids sensu lato</taxon>
        <taxon>core genistoids</taxon>
        <taxon>Genisteae</taxon>
        <taxon>Lupinus</taxon>
    </lineage>
</organism>
<evidence type="ECO:0000256" key="1">
    <source>
        <dbReference type="ARBA" id="ARBA00023303"/>
    </source>
</evidence>
<dbReference type="EMBL" id="CM007377">
    <property type="protein sequence ID" value="OIV94273.1"/>
    <property type="molecule type" value="Genomic_DNA"/>
</dbReference>
<dbReference type="GO" id="GO:0016020">
    <property type="term" value="C:membrane"/>
    <property type="evidence" value="ECO:0007669"/>
    <property type="project" value="UniProtKB-SubCell"/>
</dbReference>
<dbReference type="Proteomes" id="UP000188354">
    <property type="component" value="Chromosome LG17"/>
</dbReference>
<dbReference type="AlphaFoldDB" id="A0A4P1QSW6"/>
<dbReference type="Gramene" id="OIV94273">
    <property type="protein sequence ID" value="OIV94273"/>
    <property type="gene ID" value="TanjilG_00022"/>
</dbReference>
<feature type="transmembrane region" description="Helical" evidence="2">
    <location>
        <begin position="44"/>
        <end position="66"/>
    </location>
</feature>
<keyword evidence="1" id="KW-0407">Ion channel</keyword>
<dbReference type="PANTHER" id="PTHR45651:SF16">
    <property type="entry name" value="PROTEIN CNGC15A"/>
    <property type="match status" value="1"/>
</dbReference>
<reference evidence="3 4" key="1">
    <citation type="journal article" date="2017" name="Plant Biotechnol. J.">
        <title>A comprehensive draft genome sequence for lupin (Lupinus angustifolius), an emerging health food: insights into plant-microbe interactions and legume evolution.</title>
        <authorList>
            <person name="Hane J.K."/>
            <person name="Ming Y."/>
            <person name="Kamphuis L.G."/>
            <person name="Nelson M.N."/>
            <person name="Garg G."/>
            <person name="Atkins C.A."/>
            <person name="Bayer P.E."/>
            <person name="Bravo A."/>
            <person name="Bringans S."/>
            <person name="Cannon S."/>
            <person name="Edwards D."/>
            <person name="Foley R."/>
            <person name="Gao L.L."/>
            <person name="Harrison M.J."/>
            <person name="Huang W."/>
            <person name="Hurgobin B."/>
            <person name="Li S."/>
            <person name="Liu C.W."/>
            <person name="McGrath A."/>
            <person name="Morahan G."/>
            <person name="Murray J."/>
            <person name="Weller J."/>
            <person name="Jian J."/>
            <person name="Singh K.B."/>
        </authorList>
    </citation>
    <scope>NUCLEOTIDE SEQUENCE [LARGE SCALE GENOMIC DNA]</scope>
    <source>
        <strain evidence="4">cv. Tanjil</strain>
        <tissue evidence="3">Whole plant</tissue>
    </source>
</reference>
<accession>A0A4P1QSW6</accession>
<keyword evidence="2" id="KW-0472">Membrane</keyword>
<evidence type="ECO:0000256" key="2">
    <source>
        <dbReference type="SAM" id="Phobius"/>
    </source>
</evidence>
<keyword evidence="1" id="KW-0406">Ion transport</keyword>
<keyword evidence="1" id="KW-0813">Transport</keyword>
<dbReference type="PANTHER" id="PTHR45651">
    <property type="entry name" value="CYCLIC NUCLEOTIDE-GATED ION CHANNEL 15-RELATED-RELATED"/>
    <property type="match status" value="1"/>
</dbReference>
<keyword evidence="2" id="KW-0812">Transmembrane</keyword>
<keyword evidence="2" id="KW-1133">Transmembrane helix</keyword>
<feature type="transmembrane region" description="Helical" evidence="2">
    <location>
        <begin position="7"/>
        <end position="24"/>
    </location>
</feature>
<dbReference type="GO" id="GO:0034220">
    <property type="term" value="P:monoatomic ion transmembrane transport"/>
    <property type="evidence" value="ECO:0007669"/>
    <property type="project" value="UniProtKB-KW"/>
</dbReference>
<keyword evidence="4" id="KW-1185">Reference proteome</keyword>